<sequence>MGALYTTQESGAMSAHTPEPNDDANFDARSYNSFLEEEKTTVDTLPLETRMKFKTPTPDGEFITIQLDHNPTKIDKIGANLPTTIEVSLMKCLKANADIFACTPKEMP</sequence>
<evidence type="ECO:0000313" key="3">
    <source>
        <dbReference type="Proteomes" id="UP000265520"/>
    </source>
</evidence>
<organism evidence="2 3">
    <name type="scientific">Trifolium medium</name>
    <dbReference type="NCBI Taxonomy" id="97028"/>
    <lineage>
        <taxon>Eukaryota</taxon>
        <taxon>Viridiplantae</taxon>
        <taxon>Streptophyta</taxon>
        <taxon>Embryophyta</taxon>
        <taxon>Tracheophyta</taxon>
        <taxon>Spermatophyta</taxon>
        <taxon>Magnoliopsida</taxon>
        <taxon>eudicotyledons</taxon>
        <taxon>Gunneridae</taxon>
        <taxon>Pentapetalae</taxon>
        <taxon>rosids</taxon>
        <taxon>fabids</taxon>
        <taxon>Fabales</taxon>
        <taxon>Fabaceae</taxon>
        <taxon>Papilionoideae</taxon>
        <taxon>50 kb inversion clade</taxon>
        <taxon>NPAAA clade</taxon>
        <taxon>Hologalegina</taxon>
        <taxon>IRL clade</taxon>
        <taxon>Trifolieae</taxon>
        <taxon>Trifolium</taxon>
    </lineage>
</organism>
<dbReference type="Proteomes" id="UP000265520">
    <property type="component" value="Unassembled WGS sequence"/>
</dbReference>
<protein>
    <submittedName>
        <fullName evidence="2">Uncharacterized protein</fullName>
    </submittedName>
</protein>
<feature type="region of interest" description="Disordered" evidence="1">
    <location>
        <begin position="1"/>
        <end position="24"/>
    </location>
</feature>
<keyword evidence="3" id="KW-1185">Reference proteome</keyword>
<reference evidence="2 3" key="1">
    <citation type="journal article" date="2018" name="Front. Plant Sci.">
        <title>Red Clover (Trifolium pratense) and Zigzag Clover (T. medium) - A Picture of Genomic Similarities and Differences.</title>
        <authorList>
            <person name="Dluhosova J."/>
            <person name="Istvanek J."/>
            <person name="Nedelnik J."/>
            <person name="Repkova J."/>
        </authorList>
    </citation>
    <scope>NUCLEOTIDE SEQUENCE [LARGE SCALE GENOMIC DNA]</scope>
    <source>
        <strain evidence="3">cv. 10/8</strain>
        <tissue evidence="2">Leaf</tissue>
    </source>
</reference>
<feature type="compositionally biased region" description="Polar residues" evidence="1">
    <location>
        <begin position="1"/>
        <end position="11"/>
    </location>
</feature>
<accession>A0A392RBN8</accession>
<dbReference type="AlphaFoldDB" id="A0A392RBN8"/>
<dbReference type="EMBL" id="LXQA010209688">
    <property type="protein sequence ID" value="MCI34033.1"/>
    <property type="molecule type" value="Genomic_DNA"/>
</dbReference>
<proteinExistence type="predicted"/>
<evidence type="ECO:0000313" key="2">
    <source>
        <dbReference type="EMBL" id="MCI34033.1"/>
    </source>
</evidence>
<feature type="non-terminal residue" evidence="2">
    <location>
        <position position="108"/>
    </location>
</feature>
<evidence type="ECO:0000256" key="1">
    <source>
        <dbReference type="SAM" id="MobiDB-lite"/>
    </source>
</evidence>
<name>A0A392RBN8_9FABA</name>
<comment type="caution">
    <text evidence="2">The sequence shown here is derived from an EMBL/GenBank/DDBJ whole genome shotgun (WGS) entry which is preliminary data.</text>
</comment>